<dbReference type="InterPro" id="IPR002818">
    <property type="entry name" value="DJ-1/PfpI"/>
</dbReference>
<dbReference type="SUPFAM" id="SSF52317">
    <property type="entry name" value="Class I glutamine amidotransferase-like"/>
    <property type="match status" value="1"/>
</dbReference>
<dbReference type="AlphaFoldDB" id="A0A934K7D5"/>
<organism evidence="3 4">
    <name type="scientific">Candidatus Nephthysia bennettiae</name>
    <dbReference type="NCBI Taxonomy" id="3127016"/>
    <lineage>
        <taxon>Bacteria</taxon>
        <taxon>Bacillati</taxon>
        <taxon>Candidatus Dormiibacterota</taxon>
        <taxon>Candidatus Dormibacteria</taxon>
        <taxon>Candidatus Dormibacterales</taxon>
        <taxon>Candidatus Dormibacteraceae</taxon>
        <taxon>Candidatus Nephthysia</taxon>
    </lineage>
</organism>
<proteinExistence type="predicted"/>
<dbReference type="Gene3D" id="3.40.50.880">
    <property type="match status" value="1"/>
</dbReference>
<dbReference type="Proteomes" id="UP000612893">
    <property type="component" value="Unassembled WGS sequence"/>
</dbReference>
<evidence type="ECO:0000313" key="3">
    <source>
        <dbReference type="EMBL" id="MBJ7601374.1"/>
    </source>
</evidence>
<dbReference type="RefSeq" id="WP_338205586.1">
    <property type="nucleotide sequence ID" value="NZ_JAEKNR010000242.1"/>
</dbReference>
<dbReference type="PANTHER" id="PTHR43130">
    <property type="entry name" value="ARAC-FAMILY TRANSCRIPTIONAL REGULATOR"/>
    <property type="match status" value="1"/>
</dbReference>
<dbReference type="EMBL" id="JAEKNR010000242">
    <property type="protein sequence ID" value="MBJ7601374.1"/>
    <property type="molecule type" value="Genomic_DNA"/>
</dbReference>
<comment type="caution">
    <text evidence="3">The sequence shown here is derived from an EMBL/GenBank/DDBJ whole genome shotgun (WGS) entry which is preliminary data.</text>
</comment>
<reference evidence="3" key="1">
    <citation type="submission" date="2020-10" db="EMBL/GenBank/DDBJ databases">
        <title>Ca. Dormibacterota MAGs.</title>
        <authorList>
            <person name="Montgomery K."/>
        </authorList>
    </citation>
    <scope>NUCLEOTIDE SEQUENCE [LARGE SCALE GENOMIC DNA]</scope>
    <source>
        <strain evidence="3">SC8812_S17_10</strain>
    </source>
</reference>
<feature type="domain" description="DJ-1/PfpI" evidence="2">
    <location>
        <begin position="6"/>
        <end position="161"/>
    </location>
</feature>
<evidence type="ECO:0000259" key="2">
    <source>
        <dbReference type="Pfam" id="PF01965"/>
    </source>
</evidence>
<dbReference type="PANTHER" id="PTHR43130:SF2">
    <property type="entry name" value="DJ-1_PFPI DOMAIN-CONTAINING PROTEIN"/>
    <property type="match status" value="1"/>
</dbReference>
<dbReference type="CDD" id="cd03139">
    <property type="entry name" value="GATase1_PfpI_2"/>
    <property type="match status" value="1"/>
</dbReference>
<name>A0A934K7D5_9BACT</name>
<evidence type="ECO:0000313" key="4">
    <source>
        <dbReference type="Proteomes" id="UP000612893"/>
    </source>
</evidence>
<dbReference type="InterPro" id="IPR052158">
    <property type="entry name" value="INH-QAR"/>
</dbReference>
<evidence type="ECO:0000256" key="1">
    <source>
        <dbReference type="SAM" id="MobiDB-lite"/>
    </source>
</evidence>
<dbReference type="InterPro" id="IPR029062">
    <property type="entry name" value="Class_I_gatase-like"/>
</dbReference>
<dbReference type="Pfam" id="PF01965">
    <property type="entry name" value="DJ-1_PfpI"/>
    <property type="match status" value="1"/>
</dbReference>
<protein>
    <submittedName>
        <fullName evidence="3">DJ-1/PfpI family protein</fullName>
    </submittedName>
</protein>
<keyword evidence="4" id="KW-1185">Reference proteome</keyword>
<accession>A0A934K7D5</accession>
<gene>
    <name evidence="3" type="ORF">JF922_25290</name>
</gene>
<sequence>MEIGLLVYPRHTPLDLVGPWEVLVRVPHASMHLIWTRPGPVQAEGGMEITATTSFADAPPLDVLLVPGGPGQLTLMKHTLLLDYIRDCSETAQWVCSICTGALLLAQAGVLKGRRATTHWLARDALRTFDIEVTGERYVIDGKFMTSAGVTAGIDVALELARRLAGDDVAGEIQLQLQYDPAPSLQSGSPDSAPPELVSRLRSRARRYR</sequence>
<feature type="region of interest" description="Disordered" evidence="1">
    <location>
        <begin position="181"/>
        <end position="209"/>
    </location>
</feature>